<protein>
    <submittedName>
        <fullName evidence="1">Uncharacterized protein</fullName>
    </submittedName>
</protein>
<evidence type="ECO:0000313" key="2">
    <source>
        <dbReference type="Proteomes" id="UP000004664"/>
    </source>
</evidence>
<organism evidence="1 2">
    <name type="scientific">Methylobacter tundripaludum (strain ATCC BAA-1195 / DSM 17260 / SV96)</name>
    <dbReference type="NCBI Taxonomy" id="697282"/>
    <lineage>
        <taxon>Bacteria</taxon>
        <taxon>Pseudomonadati</taxon>
        <taxon>Pseudomonadota</taxon>
        <taxon>Gammaproteobacteria</taxon>
        <taxon>Methylococcales</taxon>
        <taxon>Methylococcaceae</taxon>
        <taxon>Methylobacter</taxon>
    </lineage>
</organism>
<dbReference type="AlphaFoldDB" id="G3IQI4"/>
<dbReference type="HOGENOM" id="CLU_2807583_0_0_6"/>
<gene>
    <name evidence="1" type="ORF">Mettu_0868</name>
</gene>
<dbReference type="STRING" id="697282.Mettu_0868"/>
<accession>G3IQI4</accession>
<dbReference type="Proteomes" id="UP000004664">
    <property type="component" value="Unassembled WGS sequence"/>
</dbReference>
<dbReference type="EMBL" id="JH109152">
    <property type="protein sequence ID" value="EGW22070.1"/>
    <property type="molecule type" value="Genomic_DNA"/>
</dbReference>
<dbReference type="RefSeq" id="WP_006890045.1">
    <property type="nucleotide sequence ID" value="NZ_JH109152.1"/>
</dbReference>
<evidence type="ECO:0000313" key="1">
    <source>
        <dbReference type="EMBL" id="EGW22070.1"/>
    </source>
</evidence>
<name>G3IQI4_METTV</name>
<keyword evidence="2" id="KW-1185">Reference proteome</keyword>
<reference evidence="1 2" key="1">
    <citation type="submission" date="2011-06" db="EMBL/GenBank/DDBJ databases">
        <title>Genomic sequence of Methylobacter tundripaludum SV96.</title>
        <authorList>
            <consortium name="US DOE Joint Genome Institute"/>
            <person name="Lucas S."/>
            <person name="Han J."/>
            <person name="Lapidus A."/>
            <person name="Cheng J.-F."/>
            <person name="Goodwin L."/>
            <person name="Pitluck S."/>
            <person name="Held B."/>
            <person name="Detter J.C."/>
            <person name="Han C."/>
            <person name="Tapia R."/>
            <person name="Land M."/>
            <person name="Hauser L."/>
            <person name="Kyrpides N."/>
            <person name="Ivanova N."/>
            <person name="Ovchinnikova G."/>
            <person name="Pagani I."/>
            <person name="Klotz M.G."/>
            <person name="Dispirito A.A."/>
            <person name="Murrell J.C."/>
            <person name="Dunfield P."/>
            <person name="Kalyuzhnaya M.G."/>
            <person name="Svenning M."/>
            <person name="Trotsenko Y.A."/>
            <person name="Stein L.Y."/>
            <person name="Woyke T."/>
        </authorList>
    </citation>
    <scope>NUCLEOTIDE SEQUENCE [LARGE SCALE GENOMIC DNA]</scope>
    <source>
        <strain evidence="2">ATCC BAA-1195 / DSM 17260 / SV96</strain>
    </source>
</reference>
<proteinExistence type="predicted"/>
<sequence>MSLTTFNTNYLKGSYTDDVTFLLKIAENAPLAMGTNTSGLHPHIDGKQNLAIGYGYDFCSEWYKAKY</sequence>